<organism evidence="3 4">
    <name type="scientific">Viridibacillus soli</name>
    <dbReference type="NCBI Taxonomy" id="2798301"/>
    <lineage>
        <taxon>Bacteria</taxon>
        <taxon>Bacillati</taxon>
        <taxon>Bacillota</taxon>
        <taxon>Bacilli</taxon>
        <taxon>Bacillales</taxon>
        <taxon>Caryophanaceae</taxon>
        <taxon>Viridibacillus</taxon>
    </lineage>
</organism>
<reference evidence="3 4" key="1">
    <citation type="submission" date="2020-12" db="EMBL/GenBank/DDBJ databases">
        <title>YIM B01967 draft genome.</title>
        <authorList>
            <person name="Yan X."/>
        </authorList>
    </citation>
    <scope>NUCLEOTIDE SEQUENCE [LARGE SCALE GENOMIC DNA]</scope>
    <source>
        <strain evidence="3 4">YIM B01967</strain>
    </source>
</reference>
<protein>
    <submittedName>
        <fullName evidence="3">AbrB/MazE/SpoVT family DNA-binding domain-containing protein</fullName>
    </submittedName>
</protein>
<dbReference type="SMART" id="SM00966">
    <property type="entry name" value="SpoVT_AbrB"/>
    <property type="match status" value="1"/>
</dbReference>
<dbReference type="GO" id="GO:0003677">
    <property type="term" value="F:DNA binding"/>
    <property type="evidence" value="ECO:0007669"/>
    <property type="project" value="UniProtKB-KW"/>
</dbReference>
<evidence type="ECO:0000259" key="2">
    <source>
        <dbReference type="PROSITE" id="PS51740"/>
    </source>
</evidence>
<dbReference type="InterPro" id="IPR007159">
    <property type="entry name" value="SpoVT-AbrB_dom"/>
</dbReference>
<dbReference type="PROSITE" id="PS51740">
    <property type="entry name" value="SPOVT_ABRB"/>
    <property type="match status" value="1"/>
</dbReference>
<dbReference type="PANTHER" id="PTHR36432:SF4">
    <property type="entry name" value="TRANSITION STATE REGULATOR ABH-RELATED"/>
    <property type="match status" value="1"/>
</dbReference>
<evidence type="ECO:0000313" key="4">
    <source>
        <dbReference type="Proteomes" id="UP000618943"/>
    </source>
</evidence>
<dbReference type="Pfam" id="PF04014">
    <property type="entry name" value="MazE_antitoxin"/>
    <property type="match status" value="1"/>
</dbReference>
<feature type="domain" description="SpoVT-AbrB" evidence="2">
    <location>
        <begin position="5"/>
        <end position="50"/>
    </location>
</feature>
<proteinExistence type="predicted"/>
<dbReference type="InterPro" id="IPR052731">
    <property type="entry name" value="B_subtilis_Trans_State_Reg"/>
</dbReference>
<dbReference type="RefSeq" id="WP_200747566.1">
    <property type="nucleotide sequence ID" value="NZ_JAEOAH010000001.1"/>
</dbReference>
<dbReference type="Gene3D" id="2.10.260.10">
    <property type="match status" value="1"/>
</dbReference>
<dbReference type="EMBL" id="JAEOAH010000001">
    <property type="protein sequence ID" value="MBK3493479.1"/>
    <property type="molecule type" value="Genomic_DNA"/>
</dbReference>
<keyword evidence="1 3" id="KW-0238">DNA-binding</keyword>
<dbReference type="PANTHER" id="PTHR36432">
    <property type="match status" value="1"/>
</dbReference>
<dbReference type="Proteomes" id="UP000618943">
    <property type="component" value="Unassembled WGS sequence"/>
</dbReference>
<name>A0ABS1H243_9BACL</name>
<accession>A0ABS1H243</accession>
<gene>
    <name evidence="3" type="ORF">JFL43_01060</name>
</gene>
<comment type="caution">
    <text evidence="3">The sequence shown here is derived from an EMBL/GenBank/DDBJ whole genome shotgun (WGS) entry which is preliminary data.</text>
</comment>
<sequence length="86" mass="9993">MKSTGIVRKIDRLGRIVIPIELRNVLGIEDKDSLEIFVEGNQIIFQKFKSYDEKVIATRFRLKELIQYETDPGKLKTLTDAIELLK</sequence>
<evidence type="ECO:0000313" key="3">
    <source>
        <dbReference type="EMBL" id="MBK3493479.1"/>
    </source>
</evidence>
<dbReference type="SUPFAM" id="SSF89447">
    <property type="entry name" value="AbrB/MazE/MraZ-like"/>
    <property type="match status" value="1"/>
</dbReference>
<evidence type="ECO:0000256" key="1">
    <source>
        <dbReference type="PROSITE-ProRule" id="PRU01076"/>
    </source>
</evidence>
<keyword evidence="4" id="KW-1185">Reference proteome</keyword>
<dbReference type="InterPro" id="IPR037914">
    <property type="entry name" value="SpoVT-AbrB_sf"/>
</dbReference>